<dbReference type="Proteomes" id="UP000215335">
    <property type="component" value="Unassembled WGS sequence"/>
</dbReference>
<organism evidence="1 2">
    <name type="scientific">Trichomalopsis sarcophagae</name>
    <dbReference type="NCBI Taxonomy" id="543379"/>
    <lineage>
        <taxon>Eukaryota</taxon>
        <taxon>Metazoa</taxon>
        <taxon>Ecdysozoa</taxon>
        <taxon>Arthropoda</taxon>
        <taxon>Hexapoda</taxon>
        <taxon>Insecta</taxon>
        <taxon>Pterygota</taxon>
        <taxon>Neoptera</taxon>
        <taxon>Endopterygota</taxon>
        <taxon>Hymenoptera</taxon>
        <taxon>Apocrita</taxon>
        <taxon>Proctotrupomorpha</taxon>
        <taxon>Chalcidoidea</taxon>
        <taxon>Pteromalidae</taxon>
        <taxon>Pteromalinae</taxon>
        <taxon>Trichomalopsis</taxon>
    </lineage>
</organism>
<reference evidence="1 2" key="1">
    <citation type="journal article" date="2017" name="Curr. Biol.">
        <title>The Evolution of Venom by Co-option of Single-Copy Genes.</title>
        <authorList>
            <person name="Martinson E.O."/>
            <person name="Mrinalini"/>
            <person name="Kelkar Y.D."/>
            <person name="Chang C.H."/>
            <person name="Werren J.H."/>
        </authorList>
    </citation>
    <scope>NUCLEOTIDE SEQUENCE [LARGE SCALE GENOMIC DNA]</scope>
    <source>
        <strain evidence="1 2">Alberta</strain>
        <tissue evidence="1">Whole body</tissue>
    </source>
</reference>
<protein>
    <submittedName>
        <fullName evidence="1">Uncharacterized protein</fullName>
    </submittedName>
</protein>
<accession>A0A232F5A5</accession>
<evidence type="ECO:0000313" key="2">
    <source>
        <dbReference type="Proteomes" id="UP000215335"/>
    </source>
</evidence>
<dbReference type="AlphaFoldDB" id="A0A232F5A5"/>
<proteinExistence type="predicted"/>
<name>A0A232F5A5_9HYME</name>
<sequence>MWLGFTAVAPIHYFTLLRSLLAGAAFGRAFLASPSGFIASAAAAMIKIVNKSASSLIFLLDARFTERR</sequence>
<comment type="caution">
    <text evidence="1">The sequence shown here is derived from an EMBL/GenBank/DDBJ whole genome shotgun (WGS) entry which is preliminary data.</text>
</comment>
<gene>
    <name evidence="1" type="ORF">TSAR_001911</name>
</gene>
<evidence type="ECO:0000313" key="1">
    <source>
        <dbReference type="EMBL" id="OXU25984.1"/>
    </source>
</evidence>
<keyword evidence="2" id="KW-1185">Reference proteome</keyword>
<dbReference type="EMBL" id="NNAY01000906">
    <property type="protein sequence ID" value="OXU25984.1"/>
    <property type="molecule type" value="Genomic_DNA"/>
</dbReference>